<protein>
    <submittedName>
        <fullName evidence="2">52 kDa repressor of the inhibitor of the protein kinase-like Protein</fullName>
    </submittedName>
</protein>
<evidence type="ECO:0000313" key="2">
    <source>
        <dbReference type="EMBL" id="EFA13159.1"/>
    </source>
</evidence>
<sequence>MDIRKFFKVTTKTKRKRVDTRSLSDEEEEPSPGGGEPECSEPQKVPQTITTPSTSAIPFDLDFDVFESQAGSSRTASAIDSIRIKTLTPTMTLVAHGILGSLIVRPFLKYKNMHNQCKSHADSQWHKEATTAARAFIKDIPVIEQLNSAYQKTIEENRKVLSSIISTIIFYGTHDLPLRGKSLTDGVFFDLIQLKIEAGDEALKKHIQEGKKTLRVRFFDEENMKIREEFLGFVAVDRMDAETIANAIKVFIEDLNIDPEKCVGQGYDGCSTMAGKDGGVQKILQNKFTKGLFFHCSSHKLNLVVNDLNHVTEVRNTVLTIKDVINFFRKSVLRKKYSPNIPLFCETRWSQKYKSIGVFNLNLVAIVEGLQKLSGEGNAATRTRAYQLYSAATKRTFIFCMCLIAKYSALLETVVNTLQSKALDLVKCSQHIKRITSLITTHRANADKHINNFIDEAKKISETLGCELSLPRYTRSQQHRSNPPASCLTEYFKRAIFIPYLDSFENSLKRRFSDEQTPAFALQLLHPYLMDTLEELRKATKQIALEHDMENYCRYKLVEGVIFMKKGVLPHIFDQSDIKNVVESLDEEQAQRSFFEFISCASILSNEDEENRDEIFANPSNENNQILMSDNI</sequence>
<dbReference type="AlphaFoldDB" id="D7EKH8"/>
<dbReference type="eggNOG" id="ENOG502QQVP">
    <property type="taxonomic scope" value="Eukaryota"/>
</dbReference>
<gene>
    <name evidence="2" type="primary">GLEAN_06956</name>
    <name evidence="2" type="ORF">TcasGA2_TC006956</name>
</gene>
<dbReference type="PhylomeDB" id="D7EKH8"/>
<accession>D7EKH8</accession>
<dbReference type="InParanoid" id="D7EKH8"/>
<dbReference type="HOGENOM" id="CLU_433024_0_0_1"/>
<reference evidence="2 3" key="1">
    <citation type="journal article" date="2008" name="Nature">
        <title>The genome of the model beetle and pest Tribolium castaneum.</title>
        <authorList>
            <consortium name="Tribolium Genome Sequencing Consortium"/>
            <person name="Richards S."/>
            <person name="Gibbs R.A."/>
            <person name="Weinstock G.M."/>
            <person name="Brown S.J."/>
            <person name="Denell R."/>
            <person name="Beeman R.W."/>
            <person name="Gibbs R."/>
            <person name="Beeman R.W."/>
            <person name="Brown S.J."/>
            <person name="Bucher G."/>
            <person name="Friedrich M."/>
            <person name="Grimmelikhuijzen C.J."/>
            <person name="Klingler M."/>
            <person name="Lorenzen M."/>
            <person name="Richards S."/>
            <person name="Roth S."/>
            <person name="Schroder R."/>
            <person name="Tautz D."/>
            <person name="Zdobnov E.M."/>
            <person name="Muzny D."/>
            <person name="Gibbs R.A."/>
            <person name="Weinstock G.M."/>
            <person name="Attaway T."/>
            <person name="Bell S."/>
            <person name="Buhay C.J."/>
            <person name="Chandrabose M.N."/>
            <person name="Chavez D."/>
            <person name="Clerk-Blankenburg K.P."/>
            <person name="Cree A."/>
            <person name="Dao M."/>
            <person name="Davis C."/>
            <person name="Chacko J."/>
            <person name="Dinh H."/>
            <person name="Dugan-Rocha S."/>
            <person name="Fowler G."/>
            <person name="Garner T.T."/>
            <person name="Garnes J."/>
            <person name="Gnirke A."/>
            <person name="Hawes A."/>
            <person name="Hernandez J."/>
            <person name="Hines S."/>
            <person name="Holder M."/>
            <person name="Hume J."/>
            <person name="Jhangiani S.N."/>
            <person name="Joshi V."/>
            <person name="Khan Z.M."/>
            <person name="Jackson L."/>
            <person name="Kovar C."/>
            <person name="Kowis A."/>
            <person name="Lee S."/>
            <person name="Lewis L.R."/>
            <person name="Margolis J."/>
            <person name="Morgan M."/>
            <person name="Nazareth L.V."/>
            <person name="Nguyen N."/>
            <person name="Okwuonu G."/>
            <person name="Parker D."/>
            <person name="Richards S."/>
            <person name="Ruiz S.J."/>
            <person name="Santibanez J."/>
            <person name="Savard J."/>
            <person name="Scherer S.E."/>
            <person name="Schneider B."/>
            <person name="Sodergren E."/>
            <person name="Tautz D."/>
            <person name="Vattahil S."/>
            <person name="Villasana D."/>
            <person name="White C.S."/>
            <person name="Wright R."/>
            <person name="Park Y."/>
            <person name="Beeman R.W."/>
            <person name="Lord J."/>
            <person name="Oppert B."/>
            <person name="Lorenzen M."/>
            <person name="Brown S."/>
            <person name="Wang L."/>
            <person name="Savard J."/>
            <person name="Tautz D."/>
            <person name="Richards S."/>
            <person name="Weinstock G."/>
            <person name="Gibbs R.A."/>
            <person name="Liu Y."/>
            <person name="Worley K."/>
            <person name="Weinstock G."/>
            <person name="Elsik C.G."/>
            <person name="Reese J.T."/>
            <person name="Elhaik E."/>
            <person name="Landan G."/>
            <person name="Graur D."/>
            <person name="Arensburger P."/>
            <person name="Atkinson P."/>
            <person name="Beeman R.W."/>
            <person name="Beidler J."/>
            <person name="Brown S.J."/>
            <person name="Demuth J.P."/>
            <person name="Drury D.W."/>
            <person name="Du Y.Z."/>
            <person name="Fujiwara H."/>
            <person name="Lorenzen M."/>
            <person name="Maselli V."/>
            <person name="Osanai M."/>
            <person name="Park Y."/>
            <person name="Robertson H.M."/>
            <person name="Tu Z."/>
            <person name="Wang J.J."/>
            <person name="Wang S."/>
            <person name="Richards S."/>
            <person name="Song H."/>
            <person name="Zhang L."/>
            <person name="Sodergren E."/>
            <person name="Werner D."/>
            <person name="Stanke M."/>
            <person name="Morgenstern B."/>
            <person name="Solovyev V."/>
            <person name="Kosarev P."/>
            <person name="Brown G."/>
            <person name="Chen H.C."/>
            <person name="Ermolaeva O."/>
            <person name="Hlavina W."/>
            <person name="Kapustin Y."/>
            <person name="Kiryutin B."/>
            <person name="Kitts P."/>
            <person name="Maglott D."/>
            <person name="Pruitt K."/>
            <person name="Sapojnikov V."/>
            <person name="Souvorov A."/>
            <person name="Mackey A.J."/>
            <person name="Waterhouse R.M."/>
            <person name="Wyder S."/>
            <person name="Zdobnov E.M."/>
            <person name="Zdobnov E.M."/>
            <person name="Wyder S."/>
            <person name="Kriventseva E.V."/>
            <person name="Kadowaki T."/>
            <person name="Bork P."/>
            <person name="Aranda M."/>
            <person name="Bao R."/>
            <person name="Beermann A."/>
            <person name="Berns N."/>
            <person name="Bolognesi R."/>
            <person name="Bonneton F."/>
            <person name="Bopp D."/>
            <person name="Brown S.J."/>
            <person name="Bucher G."/>
            <person name="Butts T."/>
            <person name="Chaumot A."/>
            <person name="Denell R.E."/>
            <person name="Ferrier D.E."/>
            <person name="Friedrich M."/>
            <person name="Gordon C.M."/>
            <person name="Jindra M."/>
            <person name="Klingler M."/>
            <person name="Lan Q."/>
            <person name="Lattorff H.M."/>
            <person name="Laudet V."/>
            <person name="von Levetsow C."/>
            <person name="Liu Z."/>
            <person name="Lutz R."/>
            <person name="Lynch J.A."/>
            <person name="da Fonseca R.N."/>
            <person name="Posnien N."/>
            <person name="Reuter R."/>
            <person name="Roth S."/>
            <person name="Savard J."/>
            <person name="Schinko J.B."/>
            <person name="Schmitt C."/>
            <person name="Schoppmeier M."/>
            <person name="Schroder R."/>
            <person name="Shippy T.D."/>
            <person name="Simonnet F."/>
            <person name="Marques-Souza H."/>
            <person name="Tautz D."/>
            <person name="Tomoyasu Y."/>
            <person name="Trauner J."/>
            <person name="Van der Zee M."/>
            <person name="Vervoort M."/>
            <person name="Wittkopp N."/>
            <person name="Wimmer E.A."/>
            <person name="Yang X."/>
            <person name="Jones A.K."/>
            <person name="Sattelle D.B."/>
            <person name="Ebert P.R."/>
            <person name="Nelson D."/>
            <person name="Scott J.G."/>
            <person name="Beeman R.W."/>
            <person name="Muthukrishnan S."/>
            <person name="Kramer K.J."/>
            <person name="Arakane Y."/>
            <person name="Beeman R.W."/>
            <person name="Zhu Q."/>
            <person name="Hogenkamp D."/>
            <person name="Dixit R."/>
            <person name="Oppert B."/>
            <person name="Jiang H."/>
            <person name="Zou Z."/>
            <person name="Marshall J."/>
            <person name="Elpidina E."/>
            <person name="Vinokurov K."/>
            <person name="Oppert C."/>
            <person name="Zou Z."/>
            <person name="Evans J."/>
            <person name="Lu Z."/>
            <person name="Zhao P."/>
            <person name="Sumathipala N."/>
            <person name="Altincicek B."/>
            <person name="Vilcinskas A."/>
            <person name="Williams M."/>
            <person name="Hultmark D."/>
            <person name="Hetru C."/>
            <person name="Jiang H."/>
            <person name="Grimmelikhuijzen C.J."/>
            <person name="Hauser F."/>
            <person name="Cazzamali G."/>
            <person name="Williamson M."/>
            <person name="Park Y."/>
            <person name="Li B."/>
            <person name="Tanaka Y."/>
            <person name="Predel R."/>
            <person name="Neupert S."/>
            <person name="Schachtner J."/>
            <person name="Verleyen P."/>
            <person name="Raible F."/>
            <person name="Bork P."/>
            <person name="Friedrich M."/>
            <person name="Walden K.K."/>
            <person name="Robertson H.M."/>
            <person name="Angeli S."/>
            <person name="Foret S."/>
            <person name="Bucher G."/>
            <person name="Schuetz S."/>
            <person name="Maleszka R."/>
            <person name="Wimmer E.A."/>
            <person name="Beeman R.W."/>
            <person name="Lorenzen M."/>
            <person name="Tomoyasu Y."/>
            <person name="Miller S.C."/>
            <person name="Grossmann D."/>
            <person name="Bucher G."/>
        </authorList>
    </citation>
    <scope>NUCLEOTIDE SEQUENCE [LARGE SCALE GENOMIC DNA]</scope>
    <source>
        <strain evidence="2 3">Georgia GA2</strain>
    </source>
</reference>
<evidence type="ECO:0000313" key="3">
    <source>
        <dbReference type="Proteomes" id="UP000007266"/>
    </source>
</evidence>
<evidence type="ECO:0000256" key="1">
    <source>
        <dbReference type="SAM" id="MobiDB-lite"/>
    </source>
</evidence>
<dbReference type="InterPro" id="IPR012337">
    <property type="entry name" value="RNaseH-like_sf"/>
</dbReference>
<dbReference type="SUPFAM" id="SSF53098">
    <property type="entry name" value="Ribonuclease H-like"/>
    <property type="match status" value="1"/>
</dbReference>
<name>D7EKH8_TRICA</name>
<dbReference type="OMA" id="EFISCAS"/>
<dbReference type="EMBL" id="KQ971357">
    <property type="protein sequence ID" value="EFA13159.1"/>
    <property type="molecule type" value="Genomic_DNA"/>
</dbReference>
<dbReference type="PANTHER" id="PTHR46289:SF17">
    <property type="entry name" value="HAT C-TERMINAL DIMERISATION DOMAIN-CONTAINING PROTEIN"/>
    <property type="match status" value="1"/>
</dbReference>
<dbReference type="PANTHER" id="PTHR46289">
    <property type="entry name" value="52 KDA REPRESSOR OF THE INHIBITOR OF THE PROTEIN KINASE-LIKE PROTEIN-RELATED"/>
    <property type="match status" value="1"/>
</dbReference>
<keyword evidence="3" id="KW-1185">Reference proteome</keyword>
<dbReference type="Proteomes" id="UP000007266">
    <property type="component" value="Linkage group 8"/>
</dbReference>
<reference evidence="2 3" key="2">
    <citation type="journal article" date="2010" name="Nucleic Acids Res.">
        <title>BeetleBase in 2010: revisions to provide comprehensive genomic information for Tribolium castaneum.</title>
        <authorList>
            <person name="Kim H.S."/>
            <person name="Murphy T."/>
            <person name="Xia J."/>
            <person name="Caragea D."/>
            <person name="Park Y."/>
            <person name="Beeman R.W."/>
            <person name="Lorenzen M.D."/>
            <person name="Butcher S."/>
            <person name="Manak J.R."/>
            <person name="Brown S.J."/>
        </authorList>
    </citation>
    <scope>GENOME REANNOTATION</scope>
    <source>
        <strain evidence="2 3">Georgia GA2</strain>
    </source>
</reference>
<dbReference type="InterPro" id="IPR052958">
    <property type="entry name" value="IFN-induced_PKR_regulator"/>
</dbReference>
<organism evidence="2 3">
    <name type="scientific">Tribolium castaneum</name>
    <name type="common">Red flour beetle</name>
    <dbReference type="NCBI Taxonomy" id="7070"/>
    <lineage>
        <taxon>Eukaryota</taxon>
        <taxon>Metazoa</taxon>
        <taxon>Ecdysozoa</taxon>
        <taxon>Arthropoda</taxon>
        <taxon>Hexapoda</taxon>
        <taxon>Insecta</taxon>
        <taxon>Pterygota</taxon>
        <taxon>Neoptera</taxon>
        <taxon>Endopterygota</taxon>
        <taxon>Coleoptera</taxon>
        <taxon>Polyphaga</taxon>
        <taxon>Cucujiformia</taxon>
        <taxon>Tenebrionidae</taxon>
        <taxon>Tenebrionidae incertae sedis</taxon>
        <taxon>Tribolium</taxon>
    </lineage>
</organism>
<proteinExistence type="predicted"/>
<feature type="region of interest" description="Disordered" evidence="1">
    <location>
        <begin position="1"/>
        <end position="48"/>
    </location>
</feature>